<reference evidence="2" key="1">
    <citation type="submission" date="2016-11" db="UniProtKB">
        <authorList>
            <consortium name="WormBaseParasite"/>
        </authorList>
    </citation>
    <scope>IDENTIFICATION</scope>
</reference>
<name>A0A1I7WZ32_HETBA</name>
<protein>
    <submittedName>
        <fullName evidence="2">Uncharacterized protein</fullName>
    </submittedName>
</protein>
<accession>A0A1I7WZ32</accession>
<dbReference type="Proteomes" id="UP000095283">
    <property type="component" value="Unplaced"/>
</dbReference>
<keyword evidence="1" id="KW-1185">Reference proteome</keyword>
<evidence type="ECO:0000313" key="2">
    <source>
        <dbReference type="WBParaSite" id="Hba_10531"/>
    </source>
</evidence>
<evidence type="ECO:0000313" key="1">
    <source>
        <dbReference type="Proteomes" id="UP000095283"/>
    </source>
</evidence>
<dbReference type="AlphaFoldDB" id="A0A1I7WZ32"/>
<dbReference type="WBParaSite" id="Hba_10531">
    <property type="protein sequence ID" value="Hba_10531"/>
    <property type="gene ID" value="Hba_10531"/>
</dbReference>
<sequence>MTTSLSREVTSQNQISAQTVRLYRSQYPVPLLLLLTVRLLPNCTAKFVLHLNSFDAGLLSVKASEL</sequence>
<proteinExistence type="predicted"/>
<organism evidence="1 2">
    <name type="scientific">Heterorhabditis bacteriophora</name>
    <name type="common">Entomopathogenic nematode worm</name>
    <dbReference type="NCBI Taxonomy" id="37862"/>
    <lineage>
        <taxon>Eukaryota</taxon>
        <taxon>Metazoa</taxon>
        <taxon>Ecdysozoa</taxon>
        <taxon>Nematoda</taxon>
        <taxon>Chromadorea</taxon>
        <taxon>Rhabditida</taxon>
        <taxon>Rhabditina</taxon>
        <taxon>Rhabditomorpha</taxon>
        <taxon>Strongyloidea</taxon>
        <taxon>Heterorhabditidae</taxon>
        <taxon>Heterorhabditis</taxon>
    </lineage>
</organism>